<dbReference type="RefSeq" id="XP_019024995.1">
    <property type="nucleotide sequence ID" value="XM_019170590.1"/>
</dbReference>
<name>A0A0E9NAR2_SAICN</name>
<gene>
    <name evidence="4" type="ORF">G7K_1127-t1</name>
</gene>
<dbReference type="GO" id="GO:0000076">
    <property type="term" value="P:DNA replication checkpoint signaling"/>
    <property type="evidence" value="ECO:0007669"/>
    <property type="project" value="TreeGrafter"/>
</dbReference>
<dbReference type="PIRSF" id="PIRSF009303">
    <property type="entry name" value="Cell_cycle_RAD9"/>
    <property type="match status" value="1"/>
</dbReference>
<dbReference type="OMA" id="NMWSISS"/>
<proteinExistence type="inferred from homology"/>
<dbReference type="InterPro" id="IPR007268">
    <property type="entry name" value="Rad9/Ddc1"/>
</dbReference>
<dbReference type="InterPro" id="IPR026584">
    <property type="entry name" value="Rad9"/>
</dbReference>
<reference evidence="4 5" key="1">
    <citation type="journal article" date="2011" name="J. Gen. Appl. Microbiol.">
        <title>Draft genome sequencing of the enigmatic yeast Saitoella complicata.</title>
        <authorList>
            <person name="Nishida H."/>
            <person name="Hamamoto M."/>
            <person name="Sugiyama J."/>
        </authorList>
    </citation>
    <scope>NUCLEOTIDE SEQUENCE [LARGE SCALE GENOMIC DNA]</scope>
    <source>
        <strain evidence="4 5">NRRL Y-17804</strain>
    </source>
</reference>
<dbReference type="Proteomes" id="UP000033140">
    <property type="component" value="Unassembled WGS sequence"/>
</dbReference>
<dbReference type="GO" id="GO:0031573">
    <property type="term" value="P:mitotic intra-S DNA damage checkpoint signaling"/>
    <property type="evidence" value="ECO:0007669"/>
    <property type="project" value="TreeGrafter"/>
</dbReference>
<feature type="compositionally biased region" description="Basic and acidic residues" evidence="3">
    <location>
        <begin position="357"/>
        <end position="377"/>
    </location>
</feature>
<dbReference type="GO" id="GO:0006281">
    <property type="term" value="P:DNA repair"/>
    <property type="evidence" value="ECO:0007669"/>
    <property type="project" value="UniProtKB-UniRule"/>
</dbReference>
<feature type="compositionally biased region" description="Basic and acidic residues" evidence="3">
    <location>
        <begin position="325"/>
        <end position="336"/>
    </location>
</feature>
<feature type="region of interest" description="Disordered" evidence="3">
    <location>
        <begin position="325"/>
        <end position="443"/>
    </location>
</feature>
<accession>A0A0E9NAR2</accession>
<evidence type="ECO:0000256" key="1">
    <source>
        <dbReference type="ARBA" id="ARBA00008494"/>
    </source>
</evidence>
<comment type="similarity">
    <text evidence="1 2">Belongs to the rad9 family.</text>
</comment>
<dbReference type="GO" id="GO:0071479">
    <property type="term" value="P:cellular response to ionizing radiation"/>
    <property type="evidence" value="ECO:0007669"/>
    <property type="project" value="TreeGrafter"/>
</dbReference>
<evidence type="ECO:0000313" key="5">
    <source>
        <dbReference type="Proteomes" id="UP000033140"/>
    </source>
</evidence>
<dbReference type="GO" id="GO:0030896">
    <property type="term" value="C:checkpoint clamp complex"/>
    <property type="evidence" value="ECO:0007669"/>
    <property type="project" value="UniProtKB-UniRule"/>
</dbReference>
<reference evidence="4 5" key="3">
    <citation type="journal article" date="2015" name="Genome Announc.">
        <title>Draft Genome Sequence of the Archiascomycetous Yeast Saitoella complicata.</title>
        <authorList>
            <person name="Yamauchi K."/>
            <person name="Kondo S."/>
            <person name="Hamamoto M."/>
            <person name="Takahashi Y."/>
            <person name="Ogura Y."/>
            <person name="Hayashi T."/>
            <person name="Nishida H."/>
        </authorList>
    </citation>
    <scope>NUCLEOTIDE SEQUENCE [LARGE SCALE GENOMIC DNA]</scope>
    <source>
        <strain evidence="4 5">NRRL Y-17804</strain>
    </source>
</reference>
<dbReference type="PANTHER" id="PTHR15237">
    <property type="entry name" value="DNA REPAIR PROTEIN RAD9"/>
    <property type="match status" value="1"/>
</dbReference>
<sequence>MNAVIPGQHLKEFSRILVCLSKLGDEVTIEPKGGKLMLSSLNSSKSAFGMVVLHATKFFDRYDFNDRGDEGGMTCRVNLRLLLSIFRSRNIEARDNKDMFVEKCELRMVDSSSNGESRLIVRLICKHGVLKTYKLTYEAANPMHAVMDKSMCNAHWRISSKMLREYSEHFANKAEELTFAVDERGRIILTSFTEGLVSESETLRQPIQTTLSLDPSEFDDFSVPASTQFTLTLREFKAIIGLADSFNPPLPLSACYSTSGGRPVNFSFEKPEQGVVGEFIVSTIAEGSSTQNGSSIGRGSGWTSVNASVPIRRLETSRSFVDRDEAEAHARNHDPSLDLGGDSHMTGYNQDSMLDETPSHEDQLGWHATDTHSDRRMSPARSTMPPPSNLPSRNVTRDNQEPLFLPADQDDEDEATRKLAEDMDEDEVGPTQGATQKVRGVFD</sequence>
<comment type="caution">
    <text evidence="4">The sequence shown here is derived from an EMBL/GenBank/DDBJ whole genome shotgun (WGS) entry which is preliminary data.</text>
</comment>
<dbReference type="PANTHER" id="PTHR15237:SF0">
    <property type="entry name" value="CELL CYCLE CHECKPOINT CONTROL PROTEIN"/>
    <property type="match status" value="1"/>
</dbReference>
<comment type="function">
    <text evidence="2">Acts in DNA repair and mutagenesis. Involved in promoting resistance to ionizing radiation and UV light, as well as regulating cell cycle progression after irradiation.</text>
</comment>
<dbReference type="AlphaFoldDB" id="A0A0E9NAR2"/>
<dbReference type="OrthoDB" id="60092at2759"/>
<protein>
    <recommendedName>
        <fullName evidence="2">DNA repair protein rad9</fullName>
    </recommendedName>
</protein>
<dbReference type="STRING" id="698492.A0A0E9NAR2"/>
<dbReference type="SUPFAM" id="SSF55979">
    <property type="entry name" value="DNA clamp"/>
    <property type="match status" value="1"/>
</dbReference>
<organism evidence="4 5">
    <name type="scientific">Saitoella complicata (strain BCRC 22490 / CBS 7301 / JCM 7358 / NBRC 10748 / NRRL Y-17804)</name>
    <dbReference type="NCBI Taxonomy" id="698492"/>
    <lineage>
        <taxon>Eukaryota</taxon>
        <taxon>Fungi</taxon>
        <taxon>Dikarya</taxon>
        <taxon>Ascomycota</taxon>
        <taxon>Taphrinomycotina</taxon>
        <taxon>Taphrinomycotina incertae sedis</taxon>
        <taxon>Saitoella</taxon>
    </lineage>
</organism>
<evidence type="ECO:0000256" key="2">
    <source>
        <dbReference type="PIRNR" id="PIRNR009303"/>
    </source>
</evidence>
<evidence type="ECO:0000256" key="3">
    <source>
        <dbReference type="SAM" id="MobiDB-lite"/>
    </source>
</evidence>
<dbReference type="Gene3D" id="3.70.10.10">
    <property type="match status" value="1"/>
</dbReference>
<keyword evidence="2" id="KW-0227">DNA damage</keyword>
<dbReference type="InterPro" id="IPR046938">
    <property type="entry name" value="DNA_clamp_sf"/>
</dbReference>
<keyword evidence="5" id="KW-1185">Reference proteome</keyword>
<dbReference type="EMBL" id="BACD03000006">
    <property type="protein sequence ID" value="GAO46909.1"/>
    <property type="molecule type" value="Genomic_DNA"/>
</dbReference>
<evidence type="ECO:0000313" key="4">
    <source>
        <dbReference type="EMBL" id="GAO46909.1"/>
    </source>
</evidence>
<dbReference type="Pfam" id="PF04139">
    <property type="entry name" value="Rad9"/>
    <property type="match status" value="1"/>
</dbReference>
<reference evidence="4 5" key="2">
    <citation type="journal article" date="2014" name="J. Gen. Appl. Microbiol.">
        <title>The early diverging ascomycetous budding yeast Saitoella complicata has three histone deacetylases belonging to the Clr6, Hos2, and Rpd3 lineages.</title>
        <authorList>
            <person name="Nishida H."/>
            <person name="Matsumoto T."/>
            <person name="Kondo S."/>
            <person name="Hamamoto M."/>
            <person name="Yoshikawa H."/>
        </authorList>
    </citation>
    <scope>NUCLEOTIDE SEQUENCE [LARGE SCALE GENOMIC DNA]</scope>
    <source>
        <strain evidence="4 5">NRRL Y-17804</strain>
    </source>
</reference>